<evidence type="ECO:0000256" key="7">
    <source>
        <dbReference type="ARBA" id="ARBA00023239"/>
    </source>
</evidence>
<name>A0A411X6I2_9BURK</name>
<reference evidence="13 14" key="2">
    <citation type="submission" date="2019-02" db="EMBL/GenBank/DDBJ databases">
        <title>Draft Genome Sequences of Six Type Strains of the Genus Massilia.</title>
        <authorList>
            <person name="Miess H."/>
            <person name="Frediansyhah A."/>
            <person name="Gross H."/>
        </authorList>
    </citation>
    <scope>NUCLEOTIDE SEQUENCE [LARGE SCALE GENOMIC DNA]</scope>
    <source>
        <strain evidence="13 14">DSM 17472</strain>
    </source>
</reference>
<dbReference type="PANTHER" id="PTHR21235">
    <property type="entry name" value="IMIDAZOLE GLYCEROL PHOSPHATE SYNTHASE SUBUNIT HISF/H IGP SYNTHASE SUBUNIT HISF/H"/>
    <property type="match status" value="1"/>
</dbReference>
<dbReference type="Proteomes" id="UP000292307">
    <property type="component" value="Chromosome"/>
</dbReference>
<dbReference type="Gene3D" id="3.20.20.70">
    <property type="entry name" value="Aldolase class I"/>
    <property type="match status" value="1"/>
</dbReference>
<proteinExistence type="inferred from homology"/>
<comment type="similarity">
    <text evidence="2 11">Belongs to the HisA/HisF family.</text>
</comment>
<gene>
    <name evidence="12" type="primary">hisF</name>
    <name evidence="13" type="ORF">EYF70_30305</name>
    <name evidence="12" type="ORF">GCM10007387_08860</name>
</gene>
<dbReference type="PANTHER" id="PTHR21235:SF2">
    <property type="entry name" value="IMIDAZOLE GLYCEROL PHOSPHATE SYNTHASE HISHF"/>
    <property type="match status" value="1"/>
</dbReference>
<sequence>MKKQRVIPVLFLRNGFLVQSKQFKRYQNLGNPVTAVKRLSEWGSDELVYLDISRDDTYDMRRDDLGHANRSSVLDIIEDVSKHAFMPITVGGRIRTMRDIEQRLALGADKISINTQALDQPGFITEAAREFGAQCVVVSIDVRLEEDGVHRVRRDGNREATEWTAVEWAKRVEALGAGEILLNSIDRDGMKTGYDLPLLDAVSSAVRIPVIGCGGVGEWEHLAEGLRQTRVDAVAAGNIFHYSDQSVFLARKHLYGAGLNVRSPELLDI</sequence>
<evidence type="ECO:0000256" key="3">
    <source>
        <dbReference type="ARBA" id="ARBA00011152"/>
    </source>
</evidence>
<dbReference type="EC" id="4.3.2.10" evidence="4"/>
<dbReference type="GO" id="GO:0000107">
    <property type="term" value="F:imidazoleglycerol-phosphate synthase activity"/>
    <property type="evidence" value="ECO:0007669"/>
    <property type="project" value="InterPro"/>
</dbReference>
<evidence type="ECO:0000256" key="10">
    <source>
        <dbReference type="ARBA" id="ARBA00047838"/>
    </source>
</evidence>
<dbReference type="InterPro" id="IPR011060">
    <property type="entry name" value="RibuloseP-bd_barrel"/>
</dbReference>
<evidence type="ECO:0000256" key="11">
    <source>
        <dbReference type="RuleBase" id="RU003657"/>
    </source>
</evidence>
<reference evidence="12" key="1">
    <citation type="journal article" date="2014" name="Int. J. Syst. Evol. Microbiol.">
        <title>Complete genome sequence of Corynebacterium casei LMG S-19264T (=DSM 44701T), isolated from a smear-ripened cheese.</title>
        <authorList>
            <consortium name="US DOE Joint Genome Institute (JGI-PGF)"/>
            <person name="Walter F."/>
            <person name="Albersmeier A."/>
            <person name="Kalinowski J."/>
            <person name="Ruckert C."/>
        </authorList>
    </citation>
    <scope>NUCLEOTIDE SEQUENCE</scope>
    <source>
        <strain evidence="12">KCTC 12343</strain>
    </source>
</reference>
<reference evidence="12" key="3">
    <citation type="submission" date="2022-12" db="EMBL/GenBank/DDBJ databases">
        <authorList>
            <person name="Sun Q."/>
            <person name="Kim S."/>
        </authorList>
    </citation>
    <scope>NUCLEOTIDE SEQUENCE</scope>
    <source>
        <strain evidence="12">KCTC 12343</strain>
    </source>
</reference>
<evidence type="ECO:0000313" key="14">
    <source>
        <dbReference type="Proteomes" id="UP000292307"/>
    </source>
</evidence>
<comment type="catalytic activity">
    <reaction evidence="10">
        <text>5-[(5-phospho-1-deoxy-D-ribulos-1-ylimino)methylamino]-1-(5-phospho-beta-D-ribosyl)imidazole-4-carboxamide + L-glutamine = D-erythro-1-(imidazol-4-yl)glycerol 3-phosphate + 5-amino-1-(5-phospho-beta-D-ribosyl)imidazole-4-carboxamide + L-glutamate + H(+)</text>
        <dbReference type="Rhea" id="RHEA:24793"/>
        <dbReference type="ChEBI" id="CHEBI:15378"/>
        <dbReference type="ChEBI" id="CHEBI:29985"/>
        <dbReference type="ChEBI" id="CHEBI:58278"/>
        <dbReference type="ChEBI" id="CHEBI:58359"/>
        <dbReference type="ChEBI" id="CHEBI:58475"/>
        <dbReference type="ChEBI" id="CHEBI:58525"/>
        <dbReference type="EC" id="4.3.2.10"/>
    </reaction>
</comment>
<keyword evidence="5 11" id="KW-0028">Amino-acid biosynthesis</keyword>
<evidence type="ECO:0000256" key="6">
    <source>
        <dbReference type="ARBA" id="ARBA00023102"/>
    </source>
</evidence>
<comment type="subunit">
    <text evidence="3">Heterodimer of HisH and HisF.</text>
</comment>
<organism evidence="12 15">
    <name type="scientific">Pseudoduganella albidiflava</name>
    <dbReference type="NCBI Taxonomy" id="321983"/>
    <lineage>
        <taxon>Bacteria</taxon>
        <taxon>Pseudomonadati</taxon>
        <taxon>Pseudomonadota</taxon>
        <taxon>Betaproteobacteria</taxon>
        <taxon>Burkholderiales</taxon>
        <taxon>Oxalobacteraceae</taxon>
        <taxon>Telluria group</taxon>
        <taxon>Pseudoduganella</taxon>
    </lineage>
</organism>
<dbReference type="InterPro" id="IPR013785">
    <property type="entry name" value="Aldolase_TIM"/>
</dbReference>
<dbReference type="OrthoDB" id="9781903at2"/>
<dbReference type="CDD" id="cd04731">
    <property type="entry name" value="HisF"/>
    <property type="match status" value="1"/>
</dbReference>
<evidence type="ECO:0000256" key="2">
    <source>
        <dbReference type="ARBA" id="ARBA00009667"/>
    </source>
</evidence>
<dbReference type="InterPro" id="IPR004651">
    <property type="entry name" value="HisF"/>
</dbReference>
<evidence type="ECO:0000256" key="4">
    <source>
        <dbReference type="ARBA" id="ARBA00012809"/>
    </source>
</evidence>
<keyword evidence="7 13" id="KW-0456">Lyase</keyword>
<dbReference type="InterPro" id="IPR050064">
    <property type="entry name" value="IGPS_HisA/HisF"/>
</dbReference>
<dbReference type="Pfam" id="PF00977">
    <property type="entry name" value="His_biosynth"/>
    <property type="match status" value="1"/>
</dbReference>
<evidence type="ECO:0000313" key="15">
    <source>
        <dbReference type="Proteomes" id="UP000628442"/>
    </source>
</evidence>
<keyword evidence="6 11" id="KW-0368">Histidine biosynthesis</keyword>
<protein>
    <recommendedName>
        <fullName evidence="4">imidazole glycerol-phosphate synthase</fullName>
        <ecNumber evidence="4">4.3.2.10</ecNumber>
    </recommendedName>
    <alternativeName>
        <fullName evidence="9">IGP synthase cyclase subunit</fullName>
    </alternativeName>
</protein>
<comment type="function">
    <text evidence="8">IGPS catalyzes the conversion of PRFAR and glutamine to IGP, AICAR and glutamate. The HisF subunit catalyzes the cyclization activity that produces IGP and AICAR from PRFAR using the ammonia provided by the HisH subunit.</text>
</comment>
<dbReference type="SUPFAM" id="SSF51366">
    <property type="entry name" value="Ribulose-phoshate binding barrel"/>
    <property type="match status" value="1"/>
</dbReference>
<dbReference type="EMBL" id="BMWV01000001">
    <property type="protein sequence ID" value="GGY28876.1"/>
    <property type="molecule type" value="Genomic_DNA"/>
</dbReference>
<dbReference type="GO" id="GO:0000105">
    <property type="term" value="P:L-histidine biosynthetic process"/>
    <property type="evidence" value="ECO:0007669"/>
    <property type="project" value="UniProtKB-UniPathway"/>
</dbReference>
<dbReference type="RefSeq" id="WP_131148702.1">
    <property type="nucleotide sequence ID" value="NZ_BMWV01000001.1"/>
</dbReference>
<dbReference type="InterPro" id="IPR006062">
    <property type="entry name" value="His_biosynth"/>
</dbReference>
<evidence type="ECO:0000256" key="5">
    <source>
        <dbReference type="ARBA" id="ARBA00022605"/>
    </source>
</evidence>
<evidence type="ECO:0000313" key="13">
    <source>
        <dbReference type="EMBL" id="QBI04641.1"/>
    </source>
</evidence>
<evidence type="ECO:0000256" key="1">
    <source>
        <dbReference type="ARBA" id="ARBA00005091"/>
    </source>
</evidence>
<dbReference type="GO" id="GO:0016829">
    <property type="term" value="F:lyase activity"/>
    <property type="evidence" value="ECO:0007669"/>
    <property type="project" value="UniProtKB-KW"/>
</dbReference>
<dbReference type="AlphaFoldDB" id="A0A411X6I2"/>
<comment type="pathway">
    <text evidence="1">Amino-acid biosynthesis; L-histidine biosynthesis; L-histidine from 5-phospho-alpha-D-ribose 1-diphosphate: step 5/9.</text>
</comment>
<evidence type="ECO:0000313" key="12">
    <source>
        <dbReference type="EMBL" id="GGY28876.1"/>
    </source>
</evidence>
<accession>A0A411X6I2</accession>
<dbReference type="Proteomes" id="UP000628442">
    <property type="component" value="Unassembled WGS sequence"/>
</dbReference>
<evidence type="ECO:0000256" key="9">
    <source>
        <dbReference type="ARBA" id="ARBA00030264"/>
    </source>
</evidence>
<dbReference type="EMBL" id="CP036401">
    <property type="protein sequence ID" value="QBI04641.1"/>
    <property type="molecule type" value="Genomic_DNA"/>
</dbReference>
<evidence type="ECO:0000256" key="8">
    <source>
        <dbReference type="ARBA" id="ARBA00025475"/>
    </source>
</evidence>
<keyword evidence="14" id="KW-1185">Reference proteome</keyword>